<dbReference type="KEGG" id="lau:G293_02850"/>
<dbReference type="EMBL" id="CP004021">
    <property type="protein sequence ID" value="AKK20198.1"/>
    <property type="molecule type" value="Genomic_DNA"/>
</dbReference>
<dbReference type="Pfam" id="PF02224">
    <property type="entry name" value="Cytidylate_kin"/>
    <property type="match status" value="1"/>
</dbReference>
<organism evidence="10 11">
    <name type="scientific">Candidatus Liberibacter africanus PTSAPSY</name>
    <dbReference type="NCBI Taxonomy" id="1277257"/>
    <lineage>
        <taxon>Bacteria</taxon>
        <taxon>Pseudomonadati</taxon>
        <taxon>Pseudomonadota</taxon>
        <taxon>Alphaproteobacteria</taxon>
        <taxon>Hyphomicrobiales</taxon>
        <taxon>Rhizobiaceae</taxon>
        <taxon>Liberibacter</taxon>
    </lineage>
</organism>
<comment type="similarity">
    <text evidence="1 8">Belongs to the cytidylate kinase family. Type 1 subfamily.</text>
</comment>
<evidence type="ECO:0000256" key="8">
    <source>
        <dbReference type="HAMAP-Rule" id="MF_00238"/>
    </source>
</evidence>
<dbReference type="InterPro" id="IPR011994">
    <property type="entry name" value="Cytidylate_kinase_dom"/>
</dbReference>
<gene>
    <name evidence="8" type="primary">cmk</name>
    <name evidence="10" type="ORF">G293_02850</name>
</gene>
<evidence type="ECO:0000256" key="5">
    <source>
        <dbReference type="ARBA" id="ARBA00022840"/>
    </source>
</evidence>
<evidence type="ECO:0000256" key="6">
    <source>
        <dbReference type="ARBA" id="ARBA00047615"/>
    </source>
</evidence>
<dbReference type="PATRIC" id="fig|1277257.4.peg.615"/>
<dbReference type="GO" id="GO:0036430">
    <property type="term" value="F:CMP kinase activity"/>
    <property type="evidence" value="ECO:0007669"/>
    <property type="project" value="RHEA"/>
</dbReference>
<keyword evidence="2 8" id="KW-0808">Transferase</keyword>
<comment type="catalytic activity">
    <reaction evidence="6 8">
        <text>dCMP + ATP = dCDP + ADP</text>
        <dbReference type="Rhea" id="RHEA:25094"/>
        <dbReference type="ChEBI" id="CHEBI:30616"/>
        <dbReference type="ChEBI" id="CHEBI:57566"/>
        <dbReference type="ChEBI" id="CHEBI:58593"/>
        <dbReference type="ChEBI" id="CHEBI:456216"/>
        <dbReference type="EC" id="2.7.4.25"/>
    </reaction>
</comment>
<proteinExistence type="inferred from homology"/>
<evidence type="ECO:0000256" key="3">
    <source>
        <dbReference type="ARBA" id="ARBA00022741"/>
    </source>
</evidence>
<evidence type="ECO:0000256" key="7">
    <source>
        <dbReference type="ARBA" id="ARBA00048478"/>
    </source>
</evidence>
<keyword evidence="3 8" id="KW-0547">Nucleotide-binding</keyword>
<dbReference type="OrthoDB" id="9807434at2"/>
<keyword evidence="11" id="KW-1185">Reference proteome</keyword>
<dbReference type="InterPro" id="IPR027417">
    <property type="entry name" value="P-loop_NTPase"/>
</dbReference>
<evidence type="ECO:0000313" key="11">
    <source>
        <dbReference type="Proteomes" id="UP000035503"/>
    </source>
</evidence>
<evidence type="ECO:0000256" key="1">
    <source>
        <dbReference type="ARBA" id="ARBA00009427"/>
    </source>
</evidence>
<dbReference type="Proteomes" id="UP000035503">
    <property type="component" value="Chromosome"/>
</dbReference>
<dbReference type="STRING" id="1277257.G293_02850"/>
<reference evidence="10 11" key="1">
    <citation type="journal article" date="2015" name="Genome Announc.">
        <title>Complete Genome Sequence of 'Candidatus Liberibacter africanus,' a Bacterium Associated with Citrus Huanglongbing.</title>
        <authorList>
            <person name="Lin H."/>
            <person name="Pietersen G."/>
            <person name="Han C."/>
            <person name="Read D.A."/>
            <person name="Lou B."/>
            <person name="Gupta G."/>
            <person name="Civerolo E.L."/>
        </authorList>
    </citation>
    <scope>NUCLEOTIDE SEQUENCE [LARGE SCALE GENOMIC DNA]</scope>
    <source>
        <strain evidence="10 11">PTSAPSY</strain>
    </source>
</reference>
<feature type="domain" description="Cytidylate kinase" evidence="9">
    <location>
        <begin position="12"/>
        <end position="205"/>
    </location>
</feature>
<evidence type="ECO:0000259" key="9">
    <source>
        <dbReference type="Pfam" id="PF02224"/>
    </source>
</evidence>
<name>A0A0G3I6P5_LIBAF</name>
<dbReference type="HAMAP" id="MF_00238">
    <property type="entry name" value="Cytidyl_kinase_type1"/>
    <property type="match status" value="1"/>
</dbReference>
<sequence length="218" mass="24069">MDRLELSNNVIIAVDGTAAAGKGVLSRFISLEYGFHYLETGLIYRAVAKKILDAGISLNDAGAATKIAQNIVLSDLDKKQLSSHAIANAASDLASLASVRDALINFQRSFAQKNPGVILDGRDIGTNVCPNAQVKFYVTASLEVRARRRYNEMISNGEKINYTKVLEDLRKRDNQDKNRNYCPLIRDKDAYFFDTSEMNIIAMCKVAKGLIDTRLCNG</sequence>
<dbReference type="GO" id="GO:0006220">
    <property type="term" value="P:pyrimidine nucleotide metabolic process"/>
    <property type="evidence" value="ECO:0007669"/>
    <property type="project" value="UniProtKB-UniRule"/>
</dbReference>
<dbReference type="GO" id="GO:0005524">
    <property type="term" value="F:ATP binding"/>
    <property type="evidence" value="ECO:0007669"/>
    <property type="project" value="UniProtKB-UniRule"/>
</dbReference>
<keyword evidence="5 8" id="KW-0067">ATP-binding</keyword>
<keyword evidence="4 8" id="KW-0418">Kinase</keyword>
<keyword evidence="8" id="KW-0963">Cytoplasm</keyword>
<accession>A0A0G3I6P5</accession>
<dbReference type="GO" id="GO:0036431">
    <property type="term" value="F:dCMP kinase activity"/>
    <property type="evidence" value="ECO:0007669"/>
    <property type="project" value="InterPro"/>
</dbReference>
<dbReference type="GO" id="GO:0005737">
    <property type="term" value="C:cytoplasm"/>
    <property type="evidence" value="ECO:0007669"/>
    <property type="project" value="UniProtKB-SubCell"/>
</dbReference>
<comment type="subcellular location">
    <subcellularLocation>
        <location evidence="8">Cytoplasm</location>
    </subcellularLocation>
</comment>
<evidence type="ECO:0000256" key="4">
    <source>
        <dbReference type="ARBA" id="ARBA00022777"/>
    </source>
</evidence>
<protein>
    <recommendedName>
        <fullName evidence="8">Cytidylate kinase</fullName>
        <shortName evidence="8">CK</shortName>
        <ecNumber evidence="8">2.7.4.25</ecNumber>
    </recommendedName>
    <alternativeName>
        <fullName evidence="8">Cytidine monophosphate kinase</fullName>
        <shortName evidence="8">CMP kinase</shortName>
    </alternativeName>
</protein>
<dbReference type="InterPro" id="IPR003136">
    <property type="entry name" value="Cytidylate_kin"/>
</dbReference>
<dbReference type="RefSeq" id="WP_047264219.1">
    <property type="nucleotide sequence ID" value="NZ_CP004021.1"/>
</dbReference>
<dbReference type="SUPFAM" id="SSF52540">
    <property type="entry name" value="P-loop containing nucleoside triphosphate hydrolases"/>
    <property type="match status" value="1"/>
</dbReference>
<comment type="catalytic activity">
    <reaction evidence="7 8">
        <text>CMP + ATP = CDP + ADP</text>
        <dbReference type="Rhea" id="RHEA:11600"/>
        <dbReference type="ChEBI" id="CHEBI:30616"/>
        <dbReference type="ChEBI" id="CHEBI:58069"/>
        <dbReference type="ChEBI" id="CHEBI:60377"/>
        <dbReference type="ChEBI" id="CHEBI:456216"/>
        <dbReference type="EC" id="2.7.4.25"/>
    </reaction>
</comment>
<evidence type="ECO:0000313" key="10">
    <source>
        <dbReference type="EMBL" id="AKK20198.1"/>
    </source>
</evidence>
<dbReference type="EC" id="2.7.4.25" evidence="8"/>
<feature type="binding site" evidence="8">
    <location>
        <begin position="16"/>
        <end position="24"/>
    </location>
    <ligand>
        <name>ATP</name>
        <dbReference type="ChEBI" id="CHEBI:30616"/>
    </ligand>
</feature>
<dbReference type="Gene3D" id="3.40.50.300">
    <property type="entry name" value="P-loop containing nucleotide triphosphate hydrolases"/>
    <property type="match status" value="1"/>
</dbReference>
<dbReference type="NCBIfam" id="TIGR00017">
    <property type="entry name" value="cmk"/>
    <property type="match status" value="1"/>
</dbReference>
<dbReference type="CDD" id="cd02020">
    <property type="entry name" value="CMPK"/>
    <property type="match status" value="1"/>
</dbReference>
<evidence type="ECO:0000256" key="2">
    <source>
        <dbReference type="ARBA" id="ARBA00022679"/>
    </source>
</evidence>
<dbReference type="AlphaFoldDB" id="A0A0G3I6P5"/>